<gene>
    <name evidence="1" type="ORF">SAMN02745165_03083</name>
</gene>
<name>A0A1M6LW92_MALRU</name>
<dbReference type="AlphaFoldDB" id="A0A1M6LW92"/>
<proteinExistence type="predicted"/>
<dbReference type="EMBL" id="FQZT01000015">
    <property type="protein sequence ID" value="SHJ75469.1"/>
    <property type="molecule type" value="Genomic_DNA"/>
</dbReference>
<keyword evidence="2" id="KW-1185">Reference proteome</keyword>
<reference evidence="1 2" key="1">
    <citation type="submission" date="2016-11" db="EMBL/GenBank/DDBJ databases">
        <authorList>
            <person name="Jaros S."/>
            <person name="Januszkiewicz K."/>
            <person name="Wedrychowicz H."/>
        </authorList>
    </citation>
    <scope>NUCLEOTIDE SEQUENCE [LARGE SCALE GENOMIC DNA]</scope>
    <source>
        <strain evidence="1 2">DSM 5091</strain>
    </source>
</reference>
<evidence type="ECO:0000313" key="2">
    <source>
        <dbReference type="Proteomes" id="UP000184171"/>
    </source>
</evidence>
<accession>A0A1M6LW92</accession>
<dbReference type="STRING" id="1122189.SAMN02745165_03083"/>
<evidence type="ECO:0000313" key="1">
    <source>
        <dbReference type="EMBL" id="SHJ75469.1"/>
    </source>
</evidence>
<protein>
    <recommendedName>
        <fullName evidence="3">Hybrid cluster protein-associated redox disulfide domain-containing protein</fullName>
    </recommendedName>
</protein>
<organism evidence="1 2">
    <name type="scientific">Malonomonas rubra DSM 5091</name>
    <dbReference type="NCBI Taxonomy" id="1122189"/>
    <lineage>
        <taxon>Bacteria</taxon>
        <taxon>Pseudomonadati</taxon>
        <taxon>Thermodesulfobacteriota</taxon>
        <taxon>Desulfuromonadia</taxon>
        <taxon>Desulfuromonadales</taxon>
        <taxon>Geopsychrobacteraceae</taxon>
        <taxon>Malonomonas</taxon>
    </lineage>
</organism>
<evidence type="ECO:0008006" key="3">
    <source>
        <dbReference type="Google" id="ProtNLM"/>
    </source>
</evidence>
<dbReference type="RefSeq" id="WP_072909634.1">
    <property type="nucleotide sequence ID" value="NZ_FQZT01000015.1"/>
</dbReference>
<sequence>MKLPDGIGDQPINKTIEQHPFIGELLEKYDIGCVTCGVGICLVNDVVSIHALGDEIEAEIEKEILAYLENKGA</sequence>
<dbReference type="Proteomes" id="UP000184171">
    <property type="component" value="Unassembled WGS sequence"/>
</dbReference>
<dbReference type="OrthoDB" id="5397707at2"/>